<evidence type="ECO:0000313" key="4">
    <source>
        <dbReference type="Proteomes" id="UP000595046"/>
    </source>
</evidence>
<dbReference type="KEGG" id="sbat:G4Z16_12200"/>
<dbReference type="SUPFAM" id="SSF89392">
    <property type="entry name" value="Prokaryotic lipoproteins and lipoprotein localization factors"/>
    <property type="match status" value="1"/>
</dbReference>
<evidence type="ECO:0008006" key="5">
    <source>
        <dbReference type="Google" id="ProtNLM"/>
    </source>
</evidence>
<feature type="compositionally biased region" description="Basic and acidic residues" evidence="1">
    <location>
        <begin position="56"/>
        <end position="69"/>
    </location>
</feature>
<feature type="compositionally biased region" description="Polar residues" evidence="1">
    <location>
        <begin position="70"/>
        <end position="83"/>
    </location>
</feature>
<keyword evidence="4" id="KW-1185">Reference proteome</keyword>
<proteinExistence type="predicted"/>
<evidence type="ECO:0000256" key="1">
    <source>
        <dbReference type="SAM" id="MobiDB-lite"/>
    </source>
</evidence>
<dbReference type="PROSITE" id="PS51257">
    <property type="entry name" value="PROKAR_LIPOPROTEIN"/>
    <property type="match status" value="1"/>
</dbReference>
<protein>
    <recommendedName>
        <fullName evidence="5">Lipoprotein</fullName>
    </recommendedName>
</protein>
<gene>
    <name evidence="3" type="ORF">G4Z16_12200</name>
</gene>
<feature type="compositionally biased region" description="Gly residues" evidence="1">
    <location>
        <begin position="24"/>
        <end position="33"/>
    </location>
</feature>
<name>A0A7T1T5Y8_9ACTN</name>
<evidence type="ECO:0000256" key="2">
    <source>
        <dbReference type="SAM" id="SignalP"/>
    </source>
</evidence>
<reference evidence="4" key="1">
    <citation type="submission" date="2020-02" db="EMBL/GenBank/DDBJ databases">
        <title>Streptomyces sp. ASO4wet.</title>
        <authorList>
            <person name="Risdian C."/>
            <person name="Landwehr W."/>
            <person name="Schupp P."/>
            <person name="Wink J."/>
        </authorList>
    </citation>
    <scope>NUCLEOTIDE SEQUENCE [LARGE SCALE GENOMIC DNA]</scope>
    <source>
        <strain evidence="4">ASO4wet</strain>
    </source>
</reference>
<dbReference type="Gene3D" id="2.50.20.20">
    <property type="match status" value="1"/>
</dbReference>
<feature type="region of interest" description="Disordered" evidence="1">
    <location>
        <begin position="24"/>
        <end position="94"/>
    </location>
</feature>
<dbReference type="InterPro" id="IPR029046">
    <property type="entry name" value="LolA/LolB/LppX"/>
</dbReference>
<dbReference type="AlphaFoldDB" id="A0A7T1T5Y8"/>
<feature type="chain" id="PRO_5032989950" description="Lipoprotein" evidence="2">
    <location>
        <begin position="17"/>
        <end position="297"/>
    </location>
</feature>
<evidence type="ECO:0000313" key="3">
    <source>
        <dbReference type="EMBL" id="QPP07026.1"/>
    </source>
</evidence>
<keyword evidence="2" id="KW-0732">Signal</keyword>
<accession>A0A7T1T5Y8</accession>
<feature type="signal peptide" evidence="2">
    <location>
        <begin position="1"/>
        <end position="16"/>
    </location>
</feature>
<organism evidence="3 4">
    <name type="scientific">Streptomyces bathyalis</name>
    <dbReference type="NCBI Taxonomy" id="2710756"/>
    <lineage>
        <taxon>Bacteria</taxon>
        <taxon>Bacillati</taxon>
        <taxon>Actinomycetota</taxon>
        <taxon>Actinomycetes</taxon>
        <taxon>Kitasatosporales</taxon>
        <taxon>Streptomycetaceae</taxon>
        <taxon>Streptomyces</taxon>
    </lineage>
</organism>
<dbReference type="EMBL" id="CP048882">
    <property type="protein sequence ID" value="QPP07026.1"/>
    <property type="molecule type" value="Genomic_DNA"/>
</dbReference>
<dbReference type="RefSeq" id="WP_197350819.1">
    <property type="nucleotide sequence ID" value="NZ_CP048882.1"/>
</dbReference>
<dbReference type="Proteomes" id="UP000595046">
    <property type="component" value="Chromosome"/>
</dbReference>
<sequence length="297" mass="31256">MRQARIAMMAAGVVMAAGLTACGGSGGTDSGGGSKDKAGLSPAQVAVSALEQASKSTEEKKSAKVEGDQKQGTPQGEISTKTEGSIDWSGGGTTAEMTVTQQGAGARALPTSGKPMPARYTEDAMYVNLGDQFASTAGKGKHWMKYDYDRLAKQAGPSGALIKDQMQNNNPARSVDLLLASGKVKKVGSETVKGKKTTHYSGTVEVAELARMQSKNLTEKELDQLSDQLEQQGFDTEKVDLWIDGDDLIVKKQERAKGKNGNLDSTVYYSDYGTDVSVEAPAASDTLAFEDALPGRS</sequence>